<feature type="transmembrane region" description="Helical" evidence="5">
    <location>
        <begin position="24"/>
        <end position="46"/>
    </location>
</feature>
<reference evidence="8" key="1">
    <citation type="submission" date="2018-12" db="EMBL/GenBank/DDBJ databases">
        <title>Tengunoibacter tsumagoiensis gen. nov., sp. nov., Dictyobacter kobayashii sp. nov., D. alpinus sp. nov., and D. joshuensis sp. nov. and description of Dictyobacteraceae fam. nov. within the order Ktedonobacterales isolated from Tengu-no-mugimeshi.</title>
        <authorList>
            <person name="Wang C.M."/>
            <person name="Zheng Y."/>
            <person name="Sakai Y."/>
            <person name="Toyoda A."/>
            <person name="Minakuchi Y."/>
            <person name="Abe K."/>
            <person name="Yokota A."/>
            <person name="Yabe S."/>
        </authorList>
    </citation>
    <scope>NUCLEOTIDE SEQUENCE [LARGE SCALE GENOMIC DNA]</scope>
    <source>
        <strain evidence="8">Uno11</strain>
    </source>
</reference>
<organism evidence="7 8">
    <name type="scientific">Dictyobacter kobayashii</name>
    <dbReference type="NCBI Taxonomy" id="2014872"/>
    <lineage>
        <taxon>Bacteria</taxon>
        <taxon>Bacillati</taxon>
        <taxon>Chloroflexota</taxon>
        <taxon>Ktedonobacteria</taxon>
        <taxon>Ktedonobacterales</taxon>
        <taxon>Dictyobacteraceae</taxon>
        <taxon>Dictyobacter</taxon>
    </lineage>
</organism>
<name>A0A402AJ09_9CHLR</name>
<evidence type="ECO:0000256" key="1">
    <source>
        <dbReference type="ARBA" id="ARBA00004141"/>
    </source>
</evidence>
<evidence type="ECO:0000259" key="6">
    <source>
        <dbReference type="Pfam" id="PF00324"/>
    </source>
</evidence>
<gene>
    <name evidence="7" type="ORF">KDK_29070</name>
</gene>
<evidence type="ECO:0000256" key="3">
    <source>
        <dbReference type="ARBA" id="ARBA00022989"/>
    </source>
</evidence>
<dbReference type="InterPro" id="IPR004841">
    <property type="entry name" value="AA-permease/SLC12A_dom"/>
</dbReference>
<dbReference type="GO" id="GO:0016020">
    <property type="term" value="C:membrane"/>
    <property type="evidence" value="ECO:0007669"/>
    <property type="project" value="UniProtKB-SubCell"/>
</dbReference>
<feature type="domain" description="Amino acid permease/ SLC12A" evidence="6">
    <location>
        <begin position="24"/>
        <end position="237"/>
    </location>
</feature>
<proteinExistence type="predicted"/>
<evidence type="ECO:0000256" key="5">
    <source>
        <dbReference type="SAM" id="Phobius"/>
    </source>
</evidence>
<feature type="transmembrane region" description="Helical" evidence="5">
    <location>
        <begin position="92"/>
        <end position="116"/>
    </location>
</feature>
<dbReference type="Pfam" id="PF00324">
    <property type="entry name" value="AA_permease"/>
    <property type="match status" value="1"/>
</dbReference>
<accession>A0A402AJ09</accession>
<feature type="transmembrane region" description="Helical" evidence="5">
    <location>
        <begin position="204"/>
        <end position="225"/>
    </location>
</feature>
<feature type="transmembrane region" description="Helical" evidence="5">
    <location>
        <begin position="161"/>
        <end position="184"/>
    </location>
</feature>
<evidence type="ECO:0000313" key="7">
    <source>
        <dbReference type="EMBL" id="GCE19107.1"/>
    </source>
</evidence>
<dbReference type="PANTHER" id="PTHR42770:SF7">
    <property type="entry name" value="MEMBRANE PROTEIN"/>
    <property type="match status" value="1"/>
</dbReference>
<sequence length="239" mass="25124">MQLPLTAKVKATGLRTNCLAYPEVLAQSIALISPTMTAVLIIPLTFASAGPGAWLAYLFATVMLLFVVFNLNQFARRSTSPGSMYAYIGRGLGARGGVLSGWALLWAYLFIGIAGMNGFAIFCDQLLSALGFGGHIPPICFFLLSGLICWSLAYKDIRVSAILTLILEGLSVLFILALAGVVLFGHGFTVDTAQTTLKGVTAPGMSLAVVACIFSLVGFESATALGGEAKNPLRNIPVL</sequence>
<dbReference type="EMBL" id="BIFS01000001">
    <property type="protein sequence ID" value="GCE19107.1"/>
    <property type="molecule type" value="Genomic_DNA"/>
</dbReference>
<dbReference type="InterPro" id="IPR050367">
    <property type="entry name" value="APC_superfamily"/>
</dbReference>
<comment type="caution">
    <text evidence="7">The sequence shown here is derived from an EMBL/GenBank/DDBJ whole genome shotgun (WGS) entry which is preliminary data.</text>
</comment>
<dbReference type="AlphaFoldDB" id="A0A402AJ09"/>
<protein>
    <recommendedName>
        <fullName evidence="6">Amino acid permease/ SLC12A domain-containing protein</fullName>
    </recommendedName>
</protein>
<feature type="transmembrane region" description="Helical" evidence="5">
    <location>
        <begin position="136"/>
        <end position="154"/>
    </location>
</feature>
<keyword evidence="2 5" id="KW-0812">Transmembrane</keyword>
<keyword evidence="8" id="KW-1185">Reference proteome</keyword>
<comment type="subcellular location">
    <subcellularLocation>
        <location evidence="1">Membrane</location>
        <topology evidence="1">Multi-pass membrane protein</topology>
    </subcellularLocation>
</comment>
<dbReference type="GO" id="GO:0055085">
    <property type="term" value="P:transmembrane transport"/>
    <property type="evidence" value="ECO:0007669"/>
    <property type="project" value="InterPro"/>
</dbReference>
<dbReference type="Gene3D" id="1.20.1740.10">
    <property type="entry name" value="Amino acid/polyamine transporter I"/>
    <property type="match status" value="1"/>
</dbReference>
<evidence type="ECO:0000256" key="4">
    <source>
        <dbReference type="ARBA" id="ARBA00023136"/>
    </source>
</evidence>
<evidence type="ECO:0000256" key="2">
    <source>
        <dbReference type="ARBA" id="ARBA00022692"/>
    </source>
</evidence>
<evidence type="ECO:0000313" key="8">
    <source>
        <dbReference type="Proteomes" id="UP000287188"/>
    </source>
</evidence>
<dbReference type="PANTHER" id="PTHR42770">
    <property type="entry name" value="AMINO ACID TRANSPORTER-RELATED"/>
    <property type="match status" value="1"/>
</dbReference>
<keyword evidence="3 5" id="KW-1133">Transmembrane helix</keyword>
<feature type="transmembrane region" description="Helical" evidence="5">
    <location>
        <begin position="52"/>
        <end position="71"/>
    </location>
</feature>
<keyword evidence="4 5" id="KW-0472">Membrane</keyword>
<dbReference type="Proteomes" id="UP000287188">
    <property type="component" value="Unassembled WGS sequence"/>
</dbReference>